<keyword evidence="1" id="KW-1133">Transmembrane helix</keyword>
<reference evidence="2 3" key="1">
    <citation type="submission" date="2017-02" db="EMBL/GenBank/DDBJ databases">
        <authorList>
            <person name="Peterson S.W."/>
        </authorList>
    </citation>
    <scope>NUCLEOTIDE SEQUENCE [LARGE SCALE GENOMIC DNA]</scope>
    <source>
        <strain evidence="2 3">ATCC BAA-1030</strain>
    </source>
</reference>
<evidence type="ECO:0000256" key="1">
    <source>
        <dbReference type="SAM" id="Phobius"/>
    </source>
</evidence>
<dbReference type="RefSeq" id="WP_159443246.1">
    <property type="nucleotide sequence ID" value="NZ_FUXI01000013.1"/>
</dbReference>
<dbReference type="Proteomes" id="UP000190328">
    <property type="component" value="Unassembled WGS sequence"/>
</dbReference>
<name>A0A1T4N8M6_9ENTE</name>
<gene>
    <name evidence="2" type="ORF">SAMN02745116_01347</name>
</gene>
<proteinExistence type="predicted"/>
<evidence type="ECO:0000313" key="2">
    <source>
        <dbReference type="EMBL" id="SJZ75584.1"/>
    </source>
</evidence>
<dbReference type="STRING" id="263852.SAMN02745116_01347"/>
<feature type="transmembrane region" description="Helical" evidence="1">
    <location>
        <begin position="6"/>
        <end position="26"/>
    </location>
</feature>
<keyword evidence="1" id="KW-0472">Membrane</keyword>
<keyword evidence="1" id="KW-0812">Transmembrane</keyword>
<evidence type="ECO:0000313" key="3">
    <source>
        <dbReference type="Proteomes" id="UP000190328"/>
    </source>
</evidence>
<accession>A0A1T4N8M6</accession>
<sequence length="50" mass="6067">MRLFFMYATLSILYWFLSFVFDTILLKVEMKATQKQVNMMRGRVLTAFEH</sequence>
<protein>
    <submittedName>
        <fullName evidence="2">Uncharacterized protein</fullName>
    </submittedName>
</protein>
<keyword evidence="3" id="KW-1185">Reference proteome</keyword>
<dbReference type="EMBL" id="FUXI01000013">
    <property type="protein sequence ID" value="SJZ75584.1"/>
    <property type="molecule type" value="Genomic_DNA"/>
</dbReference>
<organism evidence="2 3">
    <name type="scientific">Pilibacter termitis</name>
    <dbReference type="NCBI Taxonomy" id="263852"/>
    <lineage>
        <taxon>Bacteria</taxon>
        <taxon>Bacillati</taxon>
        <taxon>Bacillota</taxon>
        <taxon>Bacilli</taxon>
        <taxon>Lactobacillales</taxon>
        <taxon>Enterococcaceae</taxon>
        <taxon>Pilibacter</taxon>
    </lineage>
</organism>
<dbReference type="AlphaFoldDB" id="A0A1T4N8M6"/>